<accession>A0ABU5Z3U4</accession>
<name>A0ABU5Z3U4_9MYCO</name>
<dbReference type="RefSeq" id="WP_225397740.1">
    <property type="nucleotide sequence ID" value="NZ_JAYJJQ010000052.1"/>
</dbReference>
<evidence type="ECO:0000313" key="2">
    <source>
        <dbReference type="Proteomes" id="UP001299283"/>
    </source>
</evidence>
<sequence length="116" mass="12618">MSATLDTGSMKVTRWVIHEIPKVIRDRADVRPKLSEIVSPYDTEVARFFERKISESLTKSKHEIQSADDERPVPILIAGKLIDPDDALLDASTSLAGELVASKGVVYGLVGLVGVS</sequence>
<evidence type="ECO:0000313" key="1">
    <source>
        <dbReference type="EMBL" id="MEB3072069.1"/>
    </source>
</evidence>
<dbReference type="Proteomes" id="UP001299283">
    <property type="component" value="Unassembled WGS sequence"/>
</dbReference>
<reference evidence="1 2" key="1">
    <citation type="submission" date="2023-12" db="EMBL/GenBank/DDBJ databases">
        <title>Description of new species of Mycobacterium terrae complex isolated from sewage at the Sao Paulo Zoological Park Foundation in Brazil.</title>
        <authorList>
            <person name="Romagnoli C.L."/>
            <person name="Conceicao E.C."/>
            <person name="Machado E."/>
            <person name="Barreto L.B.P.F."/>
            <person name="Sharma A."/>
            <person name="Silva N.M."/>
            <person name="Marques L.E."/>
            <person name="Juliana M.A."/>
            <person name="Lourenco M.C.S."/>
            <person name="Digiampietri L.A."/>
            <person name="Suffys P.N."/>
            <person name="Viana-Niero C."/>
        </authorList>
    </citation>
    <scope>NUCLEOTIDE SEQUENCE [LARGE SCALE GENOMIC DNA]</scope>
    <source>
        <strain evidence="1 2">MYC017</strain>
    </source>
</reference>
<proteinExistence type="predicted"/>
<comment type="caution">
    <text evidence="1">The sequence shown here is derived from an EMBL/GenBank/DDBJ whole genome shotgun (WGS) entry which is preliminary data.</text>
</comment>
<gene>
    <name evidence="1" type="ORF">K5L39_23125</name>
</gene>
<organism evidence="1 2">
    <name type="scientific">[Mycobacterium] vasticus</name>
    <dbReference type="NCBI Taxonomy" id="2875777"/>
    <lineage>
        <taxon>Bacteria</taxon>
        <taxon>Bacillati</taxon>
        <taxon>Actinomycetota</taxon>
        <taxon>Actinomycetes</taxon>
        <taxon>Mycobacteriales</taxon>
        <taxon>Mycobacteriaceae</taxon>
        <taxon>Mycolicibacter</taxon>
    </lineage>
</organism>
<keyword evidence="2" id="KW-1185">Reference proteome</keyword>
<protein>
    <submittedName>
        <fullName evidence="1">Uncharacterized protein</fullName>
    </submittedName>
</protein>
<dbReference type="EMBL" id="JAYJJQ010000052">
    <property type="protein sequence ID" value="MEB3072069.1"/>
    <property type="molecule type" value="Genomic_DNA"/>
</dbReference>